<name>A0A8J8NJC3_HALGN</name>
<sequence length="265" mass="31070">MEILATSALGAKRKLNMVCLHGKNTSKAIFEFQSRTFREKFGDVIDFHILEGPHNEVEPPLQVFLDRGFQAPFKSYYYTKEHLGEEPLCPFDKSANHSVGGLEESIKSYVDFSKEHGPFDGALTFSQGGLFARHMHRIVNTIDREYWEPHFAHERVKLPKFLITFGGPFFPKQEIDYKEKRYKQFDYKFDLESCHFYGKKDDYLPLMTAHTLFTKEPVIIYHEQGHQFPRSINDEDFLKVKEFVRRQHVSKYGCDEDFVINASSY</sequence>
<dbReference type="OrthoDB" id="312595at2759"/>
<evidence type="ECO:0000259" key="2">
    <source>
        <dbReference type="Pfam" id="PF03959"/>
    </source>
</evidence>
<feature type="domain" description="Serine hydrolase" evidence="2">
    <location>
        <begin position="13"/>
        <end position="232"/>
    </location>
</feature>
<organism evidence="3 4">
    <name type="scientific">Halteria grandinella</name>
    <dbReference type="NCBI Taxonomy" id="5974"/>
    <lineage>
        <taxon>Eukaryota</taxon>
        <taxon>Sar</taxon>
        <taxon>Alveolata</taxon>
        <taxon>Ciliophora</taxon>
        <taxon>Intramacronucleata</taxon>
        <taxon>Spirotrichea</taxon>
        <taxon>Stichotrichia</taxon>
        <taxon>Sporadotrichida</taxon>
        <taxon>Halteriidae</taxon>
        <taxon>Halteria</taxon>
    </lineage>
</organism>
<dbReference type="PANTHER" id="PTHR48070">
    <property type="entry name" value="ESTERASE OVCA2"/>
    <property type="match status" value="1"/>
</dbReference>
<evidence type="ECO:0000313" key="3">
    <source>
        <dbReference type="EMBL" id="TNV76133.1"/>
    </source>
</evidence>
<dbReference type="InterPro" id="IPR050593">
    <property type="entry name" value="LovG"/>
</dbReference>
<evidence type="ECO:0000256" key="1">
    <source>
        <dbReference type="ARBA" id="ARBA00022801"/>
    </source>
</evidence>
<dbReference type="GO" id="GO:0016787">
    <property type="term" value="F:hydrolase activity"/>
    <property type="evidence" value="ECO:0007669"/>
    <property type="project" value="UniProtKB-KW"/>
</dbReference>
<protein>
    <recommendedName>
        <fullName evidence="2">Serine hydrolase domain-containing protein</fullName>
    </recommendedName>
</protein>
<accession>A0A8J8NJC3</accession>
<comment type="caution">
    <text evidence="3">The sequence shown here is derived from an EMBL/GenBank/DDBJ whole genome shotgun (WGS) entry which is preliminary data.</text>
</comment>
<dbReference type="PANTHER" id="PTHR48070:SF6">
    <property type="entry name" value="ESTERASE OVCA2"/>
    <property type="match status" value="1"/>
</dbReference>
<dbReference type="EMBL" id="RRYP01014134">
    <property type="protein sequence ID" value="TNV76133.1"/>
    <property type="molecule type" value="Genomic_DNA"/>
</dbReference>
<reference evidence="3" key="1">
    <citation type="submission" date="2019-06" db="EMBL/GenBank/DDBJ databases">
        <authorList>
            <person name="Zheng W."/>
        </authorList>
    </citation>
    <scope>NUCLEOTIDE SEQUENCE</scope>
    <source>
        <strain evidence="3">QDHG01</strain>
    </source>
</reference>
<keyword evidence="4" id="KW-1185">Reference proteome</keyword>
<dbReference type="InterPro" id="IPR029058">
    <property type="entry name" value="AB_hydrolase_fold"/>
</dbReference>
<evidence type="ECO:0000313" key="4">
    <source>
        <dbReference type="Proteomes" id="UP000785679"/>
    </source>
</evidence>
<proteinExistence type="predicted"/>
<dbReference type="Proteomes" id="UP000785679">
    <property type="component" value="Unassembled WGS sequence"/>
</dbReference>
<gene>
    <name evidence="3" type="ORF">FGO68_gene15629</name>
</gene>
<dbReference type="GO" id="GO:0005634">
    <property type="term" value="C:nucleus"/>
    <property type="evidence" value="ECO:0007669"/>
    <property type="project" value="TreeGrafter"/>
</dbReference>
<dbReference type="Pfam" id="PF03959">
    <property type="entry name" value="FSH1"/>
    <property type="match status" value="1"/>
</dbReference>
<dbReference type="AlphaFoldDB" id="A0A8J8NJC3"/>
<dbReference type="InterPro" id="IPR005645">
    <property type="entry name" value="FSH-like_dom"/>
</dbReference>
<dbReference type="Gene3D" id="3.40.50.1820">
    <property type="entry name" value="alpha/beta hydrolase"/>
    <property type="match status" value="1"/>
</dbReference>
<keyword evidence="1" id="KW-0378">Hydrolase</keyword>
<dbReference type="GO" id="GO:0005737">
    <property type="term" value="C:cytoplasm"/>
    <property type="evidence" value="ECO:0007669"/>
    <property type="project" value="TreeGrafter"/>
</dbReference>